<dbReference type="InterPro" id="IPR020846">
    <property type="entry name" value="MFS_dom"/>
</dbReference>
<dbReference type="AlphaFoldDB" id="A0A9K3D0N0"/>
<protein>
    <submittedName>
        <fullName evidence="10">Major facilitator superfamily protein</fullName>
    </submittedName>
</protein>
<evidence type="ECO:0000259" key="9">
    <source>
        <dbReference type="PROSITE" id="PS50850"/>
    </source>
</evidence>
<keyword evidence="11" id="KW-1185">Reference proteome</keyword>
<dbReference type="InterPro" id="IPR036259">
    <property type="entry name" value="MFS_trans_sf"/>
</dbReference>
<gene>
    <name evidence="10" type="ORF">KIPB_008460</name>
</gene>
<feature type="region of interest" description="Disordered" evidence="7">
    <location>
        <begin position="357"/>
        <end position="433"/>
    </location>
</feature>
<evidence type="ECO:0000256" key="5">
    <source>
        <dbReference type="ARBA" id="ARBA00022989"/>
    </source>
</evidence>
<evidence type="ECO:0000256" key="6">
    <source>
        <dbReference type="ARBA" id="ARBA00023136"/>
    </source>
</evidence>
<keyword evidence="2" id="KW-0813">Transport</keyword>
<feature type="transmembrane region" description="Helical" evidence="8">
    <location>
        <begin position="180"/>
        <end position="200"/>
    </location>
</feature>
<dbReference type="InterPro" id="IPR050171">
    <property type="entry name" value="MFS_Transporters"/>
</dbReference>
<dbReference type="Gene3D" id="1.20.1250.20">
    <property type="entry name" value="MFS general substrate transporter like domains"/>
    <property type="match status" value="1"/>
</dbReference>
<evidence type="ECO:0000256" key="2">
    <source>
        <dbReference type="ARBA" id="ARBA00022448"/>
    </source>
</evidence>
<dbReference type="GO" id="GO:0022857">
    <property type="term" value="F:transmembrane transporter activity"/>
    <property type="evidence" value="ECO:0007669"/>
    <property type="project" value="InterPro"/>
</dbReference>
<evidence type="ECO:0000256" key="1">
    <source>
        <dbReference type="ARBA" id="ARBA00004651"/>
    </source>
</evidence>
<dbReference type="Pfam" id="PF07690">
    <property type="entry name" value="MFS_1"/>
    <property type="match status" value="1"/>
</dbReference>
<evidence type="ECO:0000256" key="3">
    <source>
        <dbReference type="ARBA" id="ARBA00022475"/>
    </source>
</evidence>
<evidence type="ECO:0000313" key="10">
    <source>
        <dbReference type="EMBL" id="GIQ86581.1"/>
    </source>
</evidence>
<proteinExistence type="predicted"/>
<evidence type="ECO:0000256" key="7">
    <source>
        <dbReference type="SAM" id="MobiDB-lite"/>
    </source>
</evidence>
<dbReference type="Proteomes" id="UP000265618">
    <property type="component" value="Unassembled WGS sequence"/>
</dbReference>
<dbReference type="InterPro" id="IPR011701">
    <property type="entry name" value="MFS"/>
</dbReference>
<feature type="region of interest" description="Disordered" evidence="7">
    <location>
        <begin position="509"/>
        <end position="529"/>
    </location>
</feature>
<keyword evidence="5 8" id="KW-1133">Transmembrane helix</keyword>
<evidence type="ECO:0000256" key="8">
    <source>
        <dbReference type="SAM" id="Phobius"/>
    </source>
</evidence>
<comment type="subcellular location">
    <subcellularLocation>
        <location evidence="1">Cell membrane</location>
        <topology evidence="1">Multi-pass membrane protein</topology>
    </subcellularLocation>
</comment>
<dbReference type="SUPFAM" id="SSF103473">
    <property type="entry name" value="MFS general substrate transporter"/>
    <property type="match status" value="1"/>
</dbReference>
<accession>A0A9K3D0N0</accession>
<keyword evidence="3" id="KW-1003">Cell membrane</keyword>
<feature type="transmembrane region" description="Helical" evidence="8">
    <location>
        <begin position="243"/>
        <end position="263"/>
    </location>
</feature>
<feature type="transmembrane region" description="Helical" evidence="8">
    <location>
        <begin position="269"/>
        <end position="291"/>
    </location>
</feature>
<dbReference type="PROSITE" id="PS50850">
    <property type="entry name" value="MFS"/>
    <property type="match status" value="1"/>
</dbReference>
<feature type="transmembrane region" description="Helical" evidence="8">
    <location>
        <begin position="212"/>
        <end position="231"/>
    </location>
</feature>
<dbReference type="PANTHER" id="PTHR23517">
    <property type="entry name" value="RESISTANCE PROTEIN MDTM, PUTATIVE-RELATED-RELATED"/>
    <property type="match status" value="1"/>
</dbReference>
<keyword evidence="6 8" id="KW-0472">Membrane</keyword>
<organism evidence="10 11">
    <name type="scientific">Kipferlia bialata</name>
    <dbReference type="NCBI Taxonomy" id="797122"/>
    <lineage>
        <taxon>Eukaryota</taxon>
        <taxon>Metamonada</taxon>
        <taxon>Carpediemonas-like organisms</taxon>
        <taxon>Kipferlia</taxon>
    </lineage>
</organism>
<feature type="transmembrane region" description="Helical" evidence="8">
    <location>
        <begin position="55"/>
        <end position="76"/>
    </location>
</feature>
<feature type="compositionally biased region" description="Acidic residues" evidence="7">
    <location>
        <begin position="414"/>
        <end position="428"/>
    </location>
</feature>
<feature type="transmembrane region" description="Helical" evidence="8">
    <location>
        <begin position="12"/>
        <end position="34"/>
    </location>
</feature>
<feature type="compositionally biased region" description="Acidic residues" evidence="7">
    <location>
        <begin position="394"/>
        <end position="407"/>
    </location>
</feature>
<feature type="compositionally biased region" description="Basic and acidic residues" evidence="7">
    <location>
        <begin position="370"/>
        <end position="384"/>
    </location>
</feature>
<dbReference type="EMBL" id="BDIP01002626">
    <property type="protein sequence ID" value="GIQ86581.1"/>
    <property type="molecule type" value="Genomic_DNA"/>
</dbReference>
<dbReference type="GO" id="GO:0005886">
    <property type="term" value="C:plasma membrane"/>
    <property type="evidence" value="ECO:0007669"/>
    <property type="project" value="UniProtKB-SubCell"/>
</dbReference>
<comment type="caution">
    <text evidence="10">The sequence shown here is derived from an EMBL/GenBank/DDBJ whole genome shotgun (WGS) entry which is preliminary data.</text>
</comment>
<reference evidence="10 11" key="1">
    <citation type="journal article" date="2018" name="PLoS ONE">
        <title>The draft genome of Kipferlia bialata reveals reductive genome evolution in fornicate parasites.</title>
        <authorList>
            <person name="Tanifuji G."/>
            <person name="Takabayashi S."/>
            <person name="Kume K."/>
            <person name="Takagi M."/>
            <person name="Nakayama T."/>
            <person name="Kamikawa R."/>
            <person name="Inagaki Y."/>
            <person name="Hashimoto T."/>
        </authorList>
    </citation>
    <scope>NUCLEOTIDE SEQUENCE [LARGE SCALE GENOMIC DNA]</scope>
    <source>
        <strain evidence="10">NY0173</strain>
    </source>
</reference>
<keyword evidence="4 8" id="KW-0812">Transmembrane</keyword>
<evidence type="ECO:0000256" key="4">
    <source>
        <dbReference type="ARBA" id="ARBA00022692"/>
    </source>
</evidence>
<evidence type="ECO:0000313" key="11">
    <source>
        <dbReference type="Proteomes" id="UP000265618"/>
    </source>
</evidence>
<feature type="transmembrane region" description="Helical" evidence="8">
    <location>
        <begin position="82"/>
        <end position="103"/>
    </location>
</feature>
<feature type="transmembrane region" description="Helical" evidence="8">
    <location>
        <begin position="303"/>
        <end position="327"/>
    </location>
</feature>
<sequence length="529" mass="56897">MLFGPTAPVPLLLSPPLLSIRFTIGAGASVVGVLKASVNDVCPLRLRHQVNSRIAMWNGVGAVAGPLFGLVSAPRYSGDDLWLASMVTLCLYALCLGLSYPLLMESSPKAVMTKLYAVLQRLEDKAATEELLPFETKIRKKLRATLKEKRRRYREKQGRSVESVLANVKCLMQRHPALRLLSLSYLLNSFTFSGLIATVFHLFQVKLVDLESLTGFTLLVMLIAILVGAAISSKVSKKASPAAVARGGLITLSVGVLGLGLPSSDQKGIILLGAFLCGCGTGVASPMYNAVYSLQGEEDERGLVMGIMSTIKGLGSCLAPLIAGLLFDVVEGGVVMYVFLAVCNIAAACVLTSSMEAPADSPDSTLSIETPEHSEASEREREESEVADTVVVDVEAEESESESEEESTSLPCESELEESESVAEEDPEAVQARNVRRYRRRMDRRNRMYPAHLRKPYRPVSAKGLLKVKLRMVAKRKAADAKAAEGAEAQAVDTPLEATLTEEADAVEGVEGVEGVDTVEAEEVSVHDV</sequence>
<name>A0A9K3D0N0_9EUKA</name>
<feature type="transmembrane region" description="Helical" evidence="8">
    <location>
        <begin position="333"/>
        <end position="351"/>
    </location>
</feature>
<feature type="domain" description="Major facilitator superfamily (MFS) profile" evidence="9">
    <location>
        <begin position="1"/>
        <end position="358"/>
    </location>
</feature>